<feature type="region of interest" description="Disordered" evidence="6">
    <location>
        <begin position="285"/>
        <end position="374"/>
    </location>
</feature>
<dbReference type="EMBL" id="QFPN01000003">
    <property type="protein sequence ID" value="PZQ17131.1"/>
    <property type="molecule type" value="Genomic_DNA"/>
</dbReference>
<keyword evidence="3" id="KW-0597">Phosphoprotein</keyword>
<dbReference type="Pfam" id="PF13188">
    <property type="entry name" value="PAS_8"/>
    <property type="match status" value="1"/>
</dbReference>
<feature type="region of interest" description="Disordered" evidence="6">
    <location>
        <begin position="403"/>
        <end position="423"/>
    </location>
</feature>
<comment type="catalytic activity">
    <reaction evidence="1">
        <text>ATP + protein L-histidine = ADP + protein N-phospho-L-histidine.</text>
        <dbReference type="EC" id="2.7.13.3"/>
    </reaction>
</comment>
<dbReference type="InterPro" id="IPR036097">
    <property type="entry name" value="HisK_dim/P_sf"/>
</dbReference>
<dbReference type="InterPro" id="IPR013767">
    <property type="entry name" value="PAS_fold"/>
</dbReference>
<evidence type="ECO:0000259" key="7">
    <source>
        <dbReference type="PROSITE" id="PS50109"/>
    </source>
</evidence>
<dbReference type="InterPro" id="IPR036890">
    <property type="entry name" value="HATPase_C_sf"/>
</dbReference>
<dbReference type="InterPro" id="IPR035965">
    <property type="entry name" value="PAS-like_dom_sf"/>
</dbReference>
<dbReference type="PROSITE" id="PS50112">
    <property type="entry name" value="PAS"/>
    <property type="match status" value="1"/>
</dbReference>
<evidence type="ECO:0000313" key="10">
    <source>
        <dbReference type="Proteomes" id="UP000249577"/>
    </source>
</evidence>
<accession>A0A2W5KJF2</accession>
<evidence type="ECO:0000313" key="9">
    <source>
        <dbReference type="EMBL" id="PZQ17131.1"/>
    </source>
</evidence>
<name>A0A2W5KJF2_ANCNO</name>
<dbReference type="Gene3D" id="1.10.287.130">
    <property type="match status" value="1"/>
</dbReference>
<evidence type="ECO:0000256" key="4">
    <source>
        <dbReference type="ARBA" id="ARBA00022679"/>
    </source>
</evidence>
<dbReference type="InterPro" id="IPR005467">
    <property type="entry name" value="His_kinase_dom"/>
</dbReference>
<dbReference type="InterPro" id="IPR003594">
    <property type="entry name" value="HATPase_dom"/>
</dbReference>
<dbReference type="Pfam" id="PF02518">
    <property type="entry name" value="HATPase_c"/>
    <property type="match status" value="1"/>
</dbReference>
<dbReference type="InterPro" id="IPR003661">
    <property type="entry name" value="HisK_dim/P_dom"/>
</dbReference>
<dbReference type="SUPFAM" id="SSF47384">
    <property type="entry name" value="Homodimeric domain of signal transducing histidine kinase"/>
    <property type="match status" value="1"/>
</dbReference>
<proteinExistence type="predicted"/>
<gene>
    <name evidence="9" type="ORF">DI565_07075</name>
</gene>
<dbReference type="Gene3D" id="3.30.450.20">
    <property type="entry name" value="PAS domain"/>
    <property type="match status" value="1"/>
</dbReference>
<dbReference type="InterPro" id="IPR000014">
    <property type="entry name" value="PAS"/>
</dbReference>
<feature type="compositionally biased region" description="Low complexity" evidence="6">
    <location>
        <begin position="336"/>
        <end position="353"/>
    </location>
</feature>
<dbReference type="PROSITE" id="PS50109">
    <property type="entry name" value="HIS_KIN"/>
    <property type="match status" value="1"/>
</dbReference>
<dbReference type="GO" id="GO:0009927">
    <property type="term" value="F:histidine phosphotransfer kinase activity"/>
    <property type="evidence" value="ECO:0007669"/>
    <property type="project" value="TreeGrafter"/>
</dbReference>
<dbReference type="PRINTS" id="PR00344">
    <property type="entry name" value="BCTRLSENSOR"/>
</dbReference>
<dbReference type="GO" id="GO:0000155">
    <property type="term" value="F:phosphorelay sensor kinase activity"/>
    <property type="evidence" value="ECO:0007669"/>
    <property type="project" value="InterPro"/>
</dbReference>
<reference evidence="9 10" key="1">
    <citation type="submission" date="2017-08" db="EMBL/GenBank/DDBJ databases">
        <title>Infants hospitalized years apart are colonized by the same room-sourced microbial strains.</title>
        <authorList>
            <person name="Brooks B."/>
            <person name="Olm M.R."/>
            <person name="Firek B.A."/>
            <person name="Baker R."/>
            <person name="Thomas B.C."/>
            <person name="Morowitz M.J."/>
            <person name="Banfield J.F."/>
        </authorList>
    </citation>
    <scope>NUCLEOTIDE SEQUENCE [LARGE SCALE GENOMIC DNA]</scope>
    <source>
        <strain evidence="9">S2_005_003_R2_43</strain>
    </source>
</reference>
<dbReference type="AlphaFoldDB" id="A0A2W5KJF2"/>
<dbReference type="SUPFAM" id="SSF55785">
    <property type="entry name" value="PYP-like sensor domain (PAS domain)"/>
    <property type="match status" value="1"/>
</dbReference>
<evidence type="ECO:0000259" key="8">
    <source>
        <dbReference type="PROSITE" id="PS50112"/>
    </source>
</evidence>
<evidence type="ECO:0000256" key="3">
    <source>
        <dbReference type="ARBA" id="ARBA00022553"/>
    </source>
</evidence>
<dbReference type="Proteomes" id="UP000249577">
    <property type="component" value="Unassembled WGS sequence"/>
</dbReference>
<dbReference type="EC" id="2.7.13.3" evidence="2"/>
<organism evidence="9 10">
    <name type="scientific">Ancylobacter novellus</name>
    <name type="common">Thiobacillus novellus</name>
    <dbReference type="NCBI Taxonomy" id="921"/>
    <lineage>
        <taxon>Bacteria</taxon>
        <taxon>Pseudomonadati</taxon>
        <taxon>Pseudomonadota</taxon>
        <taxon>Alphaproteobacteria</taxon>
        <taxon>Hyphomicrobiales</taxon>
        <taxon>Xanthobacteraceae</taxon>
        <taxon>Ancylobacter</taxon>
    </lineage>
</organism>
<comment type="caution">
    <text evidence="9">The sequence shown here is derived from an EMBL/GenBank/DDBJ whole genome shotgun (WGS) entry which is preliminary data.</text>
</comment>
<dbReference type="SMART" id="SM00388">
    <property type="entry name" value="HisKA"/>
    <property type="match status" value="1"/>
</dbReference>
<dbReference type="Pfam" id="PF00512">
    <property type="entry name" value="HisKA"/>
    <property type="match status" value="1"/>
</dbReference>
<evidence type="ECO:0000256" key="5">
    <source>
        <dbReference type="ARBA" id="ARBA00022777"/>
    </source>
</evidence>
<dbReference type="GO" id="GO:0005886">
    <property type="term" value="C:plasma membrane"/>
    <property type="evidence" value="ECO:0007669"/>
    <property type="project" value="TreeGrafter"/>
</dbReference>
<dbReference type="NCBIfam" id="TIGR00229">
    <property type="entry name" value="sensory_box"/>
    <property type="match status" value="1"/>
</dbReference>
<keyword evidence="5 9" id="KW-0418">Kinase</keyword>
<dbReference type="CDD" id="cd00130">
    <property type="entry name" value="PAS"/>
    <property type="match status" value="1"/>
</dbReference>
<evidence type="ECO:0000256" key="6">
    <source>
        <dbReference type="SAM" id="MobiDB-lite"/>
    </source>
</evidence>
<dbReference type="SMART" id="SM00387">
    <property type="entry name" value="HATPase_c"/>
    <property type="match status" value="1"/>
</dbReference>
<dbReference type="PANTHER" id="PTHR43047">
    <property type="entry name" value="TWO-COMPONENT HISTIDINE PROTEIN KINASE"/>
    <property type="match status" value="1"/>
</dbReference>
<dbReference type="SUPFAM" id="SSF55874">
    <property type="entry name" value="ATPase domain of HSP90 chaperone/DNA topoisomerase II/histidine kinase"/>
    <property type="match status" value="1"/>
</dbReference>
<dbReference type="SMART" id="SM00091">
    <property type="entry name" value="PAS"/>
    <property type="match status" value="2"/>
</dbReference>
<evidence type="ECO:0000256" key="2">
    <source>
        <dbReference type="ARBA" id="ARBA00012438"/>
    </source>
</evidence>
<dbReference type="Pfam" id="PF00989">
    <property type="entry name" value="PAS"/>
    <property type="match status" value="1"/>
</dbReference>
<dbReference type="GO" id="GO:0006355">
    <property type="term" value="P:regulation of DNA-templated transcription"/>
    <property type="evidence" value="ECO:0007669"/>
    <property type="project" value="InterPro"/>
</dbReference>
<dbReference type="CDD" id="cd00082">
    <property type="entry name" value="HisKA"/>
    <property type="match status" value="1"/>
</dbReference>
<dbReference type="InterPro" id="IPR004358">
    <property type="entry name" value="Sig_transdc_His_kin-like_C"/>
</dbReference>
<sequence length="917" mass="96406">MAPDLPSIATETVLKLSASERDGRPAFAVDETGRVVWAGRNARSLLDAGGPDAAATRMMARLAGSGSSTMLRLRLGALGRLAPLAFSAWPAAGDGGRRLLALECLSRTGPVEADARAETPLRDVAAEEGGAEEATSEAVELASPDADDRLLAVSETMQAAGTVLEAAPIAPVAAPSSAVPPQDLRFIFEIDGERRLSFLSPDLEAVVGASARTALGRPWAETAETLGLDPEGAVERALDGSGGWGDVAVSWPLEGGSRLPLVLSALPMFDRGRTLVGFRGLGRTAAGEATPADDGAAPVEPTSASELPDVASPSEAEPDVSVGAPTNDPDVPEPQEPAAAEPETSASSFAEESVPSEDAAPPNSPAPGDLGRNVVSLRGAAPLPSLSRSEENAFDEIARRLRDLGVRTSPTPEPEPESGPEPWMINDVAARLSQEPRSAELLRLLDRLPIGALALKAGRVVYANRAALDLLGHADLRSLAERDADTLFAEPLPRDDVAPATVRIVATDGDEVEAEARLSGIVWDDEPATLVSLRRADEAVAAARAAVERERETAAILDTATDGVLTLDGAGRILSVNRSAEALFGFEGREAIGSLFTLSLAPESRKTAFDYLDRMRENGVAALMNDGREVLGLARHGGAIPLYMTIGRIGSSDGDRFCAVLRDITPWKKAEEELLAARRQAERANAQKSEFLTKVGHEIRTPLNAIVGFAEVMMEERFGPVGSQRYQDYLRDIHASGRHLVGLVGDLVDIARIQSGGIELDLSPVDLNEIAQQAAALLQPQANRDHVIIRASLARNMPTVMADRRSVRQIMTTLTANAVRLSRPGGQVIVATATTEVGQAVIRVRDAGQGLSRRQLAGALEPFRTLGVEQDGRDAGLGLPVAKALAEANDATFSLSSEPGHGTLAEVVFPASRVLAG</sequence>
<keyword evidence="4" id="KW-0808">Transferase</keyword>
<dbReference type="Gene3D" id="3.30.565.10">
    <property type="entry name" value="Histidine kinase-like ATPase, C-terminal domain"/>
    <property type="match status" value="1"/>
</dbReference>
<feature type="domain" description="PAS" evidence="8">
    <location>
        <begin position="549"/>
        <end position="619"/>
    </location>
</feature>
<protein>
    <recommendedName>
        <fullName evidence="2">histidine kinase</fullName>
        <ecNumber evidence="2">2.7.13.3</ecNumber>
    </recommendedName>
</protein>
<dbReference type="PANTHER" id="PTHR43047:SF72">
    <property type="entry name" value="OSMOSENSING HISTIDINE PROTEIN KINASE SLN1"/>
    <property type="match status" value="1"/>
</dbReference>
<evidence type="ECO:0000256" key="1">
    <source>
        <dbReference type="ARBA" id="ARBA00000085"/>
    </source>
</evidence>
<feature type="domain" description="Histidine kinase" evidence="7">
    <location>
        <begin position="694"/>
        <end position="913"/>
    </location>
</feature>